<dbReference type="EMBL" id="JAMTCP010000003">
    <property type="protein sequence ID" value="MCP2257081.1"/>
    <property type="molecule type" value="Genomic_DNA"/>
</dbReference>
<proteinExistence type="predicted"/>
<accession>A0ABT1HNJ5</accession>
<dbReference type="Proteomes" id="UP001205311">
    <property type="component" value="Unassembled WGS sequence"/>
</dbReference>
<keyword evidence="2" id="KW-1185">Reference proteome</keyword>
<evidence type="ECO:0000313" key="2">
    <source>
        <dbReference type="Proteomes" id="UP001205311"/>
    </source>
</evidence>
<reference evidence="1 2" key="1">
    <citation type="submission" date="2022-06" db="EMBL/GenBank/DDBJ databases">
        <title>Genomic Encyclopedia of Archaeal and Bacterial Type Strains, Phase II (KMG-II): from individual species to whole genera.</title>
        <authorList>
            <person name="Goeker M."/>
        </authorList>
    </citation>
    <scope>NUCLEOTIDE SEQUENCE [LARGE SCALE GENOMIC DNA]</scope>
    <source>
        <strain evidence="1 2">DSM 40477</strain>
    </source>
</reference>
<gene>
    <name evidence="1" type="ORF">LX15_000766</name>
</gene>
<evidence type="ECO:0000313" key="1">
    <source>
        <dbReference type="EMBL" id="MCP2257081.1"/>
    </source>
</evidence>
<comment type="caution">
    <text evidence="1">The sequence shown here is derived from an EMBL/GenBank/DDBJ whole genome shotgun (WGS) entry which is preliminary data.</text>
</comment>
<name>A0ABT1HNJ5_STRSD</name>
<organism evidence="1 2">
    <name type="scientific">Streptoalloteichus tenebrarius (strain ATCC 17920 / DSM 40477 / JCM 4838 / CBS 697.72 / NBRC 16177 / NCIMB 11028 / NRRL B-12390 / A12253. 1 / ISP 5477)</name>
    <name type="common">Streptomyces tenebrarius</name>
    <dbReference type="NCBI Taxonomy" id="1933"/>
    <lineage>
        <taxon>Bacteria</taxon>
        <taxon>Bacillati</taxon>
        <taxon>Actinomycetota</taxon>
        <taxon>Actinomycetes</taxon>
        <taxon>Pseudonocardiales</taxon>
        <taxon>Pseudonocardiaceae</taxon>
        <taxon>Streptoalloteichus</taxon>
    </lineage>
</organism>
<protein>
    <submittedName>
        <fullName evidence="1">Uncharacterized protein</fullName>
    </submittedName>
</protein>
<sequence>MPGGPLYTPVGTSFCPCGQANPLPSKYGHAEDPNVPVNQHRLRLVRNASRSITSSQGLPLALNSRNFCAIQASAATGESCQPLVKVRTPWRWYPRRRINSTHSRATCARQS</sequence>